<dbReference type="GO" id="GO:0009117">
    <property type="term" value="P:nucleotide metabolic process"/>
    <property type="evidence" value="ECO:0007669"/>
    <property type="project" value="UniProtKB-KW"/>
</dbReference>
<reference evidence="12 13" key="1">
    <citation type="journal article" date="2015" name="Genome Announc.">
        <title>Expanding the biotechnology potential of lactobacilli through comparative genomics of 213 strains and associated genera.</title>
        <authorList>
            <person name="Sun Z."/>
            <person name="Harris H.M."/>
            <person name="McCann A."/>
            <person name="Guo C."/>
            <person name="Argimon S."/>
            <person name="Zhang W."/>
            <person name="Yang X."/>
            <person name="Jeffery I.B."/>
            <person name="Cooney J.C."/>
            <person name="Kagawa T.F."/>
            <person name="Liu W."/>
            <person name="Song Y."/>
            <person name="Salvetti E."/>
            <person name="Wrobel A."/>
            <person name="Rasinkangas P."/>
            <person name="Parkhill J."/>
            <person name="Rea M.C."/>
            <person name="O'Sullivan O."/>
            <person name="Ritari J."/>
            <person name="Douillard F.P."/>
            <person name="Paul Ross R."/>
            <person name="Yang R."/>
            <person name="Briner A.E."/>
            <person name="Felis G.E."/>
            <person name="de Vos W.M."/>
            <person name="Barrangou R."/>
            <person name="Klaenhammer T.R."/>
            <person name="Caufield P.W."/>
            <person name="Cui Y."/>
            <person name="Zhang H."/>
            <person name="O'Toole P.W."/>
        </authorList>
    </citation>
    <scope>NUCLEOTIDE SEQUENCE [LARGE SCALE GENOMIC DNA]</scope>
    <source>
        <strain evidence="12 13">DSM 20410</strain>
    </source>
</reference>
<dbReference type="InterPro" id="IPR029001">
    <property type="entry name" value="ITPase-like_fam"/>
</dbReference>
<keyword evidence="6 10" id="KW-0460">Magnesium</keyword>
<dbReference type="PANTHER" id="PTHR11067:SF9">
    <property type="entry name" value="INOSINE TRIPHOSPHATE PYROPHOSPHATASE"/>
    <property type="match status" value="1"/>
</dbReference>
<protein>
    <recommendedName>
        <fullName evidence="10">dITP/XTP pyrophosphatase</fullName>
        <ecNumber evidence="10">3.6.1.66</ecNumber>
    </recommendedName>
    <alternativeName>
        <fullName evidence="10">Non-canonical purine NTP pyrophosphatase</fullName>
    </alternativeName>
    <alternativeName>
        <fullName evidence="10">Non-standard purine NTP pyrophosphatase</fullName>
    </alternativeName>
    <alternativeName>
        <fullName evidence="10">Nucleoside-triphosphate diphosphatase</fullName>
    </alternativeName>
    <alternativeName>
        <fullName evidence="10">Nucleoside-triphosphate pyrophosphatase</fullName>
        <shortName evidence="10">NTPase</shortName>
    </alternativeName>
</protein>
<evidence type="ECO:0000256" key="6">
    <source>
        <dbReference type="ARBA" id="ARBA00022842"/>
    </source>
</evidence>
<dbReference type="InterPro" id="IPR020922">
    <property type="entry name" value="dITP/XTP_pyrophosphatase"/>
</dbReference>
<keyword evidence="7 10" id="KW-0546">Nucleotide metabolism</keyword>
<comment type="function">
    <text evidence="10">Pyrophosphatase that catalyzes the hydrolysis of nucleoside triphosphates to their monophosphate derivatives, with a high preference for the non-canonical purine nucleotides XTP (xanthosine triphosphate), dITP (deoxyinosine triphosphate) and ITP. Seems to function as a house-cleaning enzyme that removes non-canonical purine nucleotides from the nucleotide pool, thus preventing their incorporation into DNA/RNA and avoiding chromosomal lesions.</text>
</comment>
<proteinExistence type="inferred from homology"/>
<dbReference type="AlphaFoldDB" id="A0A0R2HB73"/>
<comment type="catalytic activity">
    <reaction evidence="10">
        <text>ITP + H2O = IMP + diphosphate + H(+)</text>
        <dbReference type="Rhea" id="RHEA:29399"/>
        <dbReference type="ChEBI" id="CHEBI:15377"/>
        <dbReference type="ChEBI" id="CHEBI:15378"/>
        <dbReference type="ChEBI" id="CHEBI:33019"/>
        <dbReference type="ChEBI" id="CHEBI:58053"/>
        <dbReference type="ChEBI" id="CHEBI:61402"/>
        <dbReference type="EC" id="3.6.1.66"/>
    </reaction>
</comment>
<feature type="binding site" evidence="10">
    <location>
        <begin position="152"/>
        <end position="155"/>
    </location>
    <ligand>
        <name>substrate</name>
    </ligand>
</feature>
<evidence type="ECO:0000256" key="3">
    <source>
        <dbReference type="ARBA" id="ARBA00022723"/>
    </source>
</evidence>
<sequence length="199" mass="21732">MKKLIFASKNPGKIKEFRAFLAPKGIEVLSLLDLTDTPEIIENGTSFEENSLIKAQTIMQAYDLPVVAEDAGLVVAALNGEPGIYSARYAGDHDDAANNAKLLEKMQAIPDDARQAKFVAVIVALKPNGKKLVTAGEVAGEILRAPRGEDGFGYDPLFYYPAFGKTLAELTVAEKNEISHRGKALEQFAEAFNDWWEES</sequence>
<keyword evidence="4 10" id="KW-0547">Nucleotide-binding</keyword>
<dbReference type="GO" id="GO:0036220">
    <property type="term" value="F:ITP diphosphatase activity"/>
    <property type="evidence" value="ECO:0007669"/>
    <property type="project" value="UniProtKB-UniRule"/>
</dbReference>
<evidence type="ECO:0000256" key="7">
    <source>
        <dbReference type="ARBA" id="ARBA00023080"/>
    </source>
</evidence>
<evidence type="ECO:0000256" key="10">
    <source>
        <dbReference type="HAMAP-Rule" id="MF_01405"/>
    </source>
</evidence>
<feature type="binding site" evidence="10">
    <location>
        <begin position="8"/>
        <end position="13"/>
    </location>
    <ligand>
        <name>substrate</name>
    </ligand>
</feature>
<dbReference type="GO" id="GO:0009146">
    <property type="term" value="P:purine nucleoside triphosphate catabolic process"/>
    <property type="evidence" value="ECO:0007669"/>
    <property type="project" value="UniProtKB-UniRule"/>
</dbReference>
<comment type="catalytic activity">
    <reaction evidence="9 10">
        <text>XTP + H2O = XMP + diphosphate + H(+)</text>
        <dbReference type="Rhea" id="RHEA:28610"/>
        <dbReference type="ChEBI" id="CHEBI:15377"/>
        <dbReference type="ChEBI" id="CHEBI:15378"/>
        <dbReference type="ChEBI" id="CHEBI:33019"/>
        <dbReference type="ChEBI" id="CHEBI:57464"/>
        <dbReference type="ChEBI" id="CHEBI:61314"/>
        <dbReference type="EC" id="3.6.1.66"/>
    </reaction>
</comment>
<keyword evidence="3 10" id="KW-0479">Metal-binding</keyword>
<feature type="binding site" evidence="10">
    <location>
        <begin position="180"/>
        <end position="181"/>
    </location>
    <ligand>
        <name>substrate</name>
    </ligand>
</feature>
<comment type="cofactor">
    <cofactor evidence="10">
        <name>Mg(2+)</name>
        <dbReference type="ChEBI" id="CHEBI:18420"/>
    </cofactor>
    <text evidence="10">Binds 1 Mg(2+) ion per subunit.</text>
</comment>
<feature type="binding site" evidence="10">
    <location>
        <position position="175"/>
    </location>
    <ligand>
        <name>substrate</name>
    </ligand>
</feature>
<dbReference type="PANTHER" id="PTHR11067">
    <property type="entry name" value="INOSINE TRIPHOSPHATE PYROPHOSPHATASE/HAM1 PROTEIN"/>
    <property type="match status" value="1"/>
</dbReference>
<evidence type="ECO:0000313" key="12">
    <source>
        <dbReference type="EMBL" id="KRN46740.1"/>
    </source>
</evidence>
<feature type="binding site" evidence="10">
    <location>
        <position position="71"/>
    </location>
    <ligand>
        <name>substrate</name>
    </ligand>
</feature>
<dbReference type="EC" id="3.6.1.66" evidence="10"/>
<name>A0A0R2HB73_WEIVI</name>
<accession>A0A0R2HB73</accession>
<dbReference type="GO" id="GO:0046872">
    <property type="term" value="F:metal ion binding"/>
    <property type="evidence" value="ECO:0007669"/>
    <property type="project" value="UniProtKB-KW"/>
</dbReference>
<dbReference type="OrthoDB" id="9807456at2"/>
<evidence type="ECO:0000256" key="4">
    <source>
        <dbReference type="ARBA" id="ARBA00022741"/>
    </source>
</evidence>
<dbReference type="Pfam" id="PF01725">
    <property type="entry name" value="Ham1p_like"/>
    <property type="match status" value="1"/>
</dbReference>
<organism evidence="12 13">
    <name type="scientific">Weissella viridescens</name>
    <name type="common">Lactobacillus viridescens</name>
    <dbReference type="NCBI Taxonomy" id="1629"/>
    <lineage>
        <taxon>Bacteria</taxon>
        <taxon>Bacillati</taxon>
        <taxon>Bacillota</taxon>
        <taxon>Bacilli</taxon>
        <taxon>Lactobacillales</taxon>
        <taxon>Lactobacillaceae</taxon>
        <taxon>Weissella</taxon>
    </lineage>
</organism>
<dbReference type="GO" id="GO:0035870">
    <property type="term" value="F:dITP diphosphatase activity"/>
    <property type="evidence" value="ECO:0007669"/>
    <property type="project" value="UniProtKB-UniRule"/>
</dbReference>
<dbReference type="SUPFAM" id="SSF52972">
    <property type="entry name" value="ITPase-like"/>
    <property type="match status" value="1"/>
</dbReference>
<evidence type="ECO:0000256" key="2">
    <source>
        <dbReference type="ARBA" id="ARBA00011738"/>
    </source>
</evidence>
<keyword evidence="13" id="KW-1185">Reference proteome</keyword>
<dbReference type="Gene3D" id="3.90.950.10">
    <property type="match status" value="1"/>
</dbReference>
<dbReference type="PATRIC" id="fig|1629.5.peg.3"/>
<gene>
    <name evidence="12" type="ORF">IV50_GL000002</name>
</gene>
<dbReference type="CDD" id="cd00515">
    <property type="entry name" value="HAM1"/>
    <property type="match status" value="1"/>
</dbReference>
<dbReference type="Proteomes" id="UP000051992">
    <property type="component" value="Unassembled WGS sequence"/>
</dbReference>
<dbReference type="InterPro" id="IPR002637">
    <property type="entry name" value="RdgB/HAM1"/>
</dbReference>
<dbReference type="GO" id="GO:0005829">
    <property type="term" value="C:cytosol"/>
    <property type="evidence" value="ECO:0007669"/>
    <property type="project" value="TreeGrafter"/>
</dbReference>
<dbReference type="RefSeq" id="WP_057743262.1">
    <property type="nucleotide sequence ID" value="NZ_BJLU01000001.1"/>
</dbReference>
<comment type="similarity">
    <text evidence="1 10 11">Belongs to the HAM1 NTPase family.</text>
</comment>
<feature type="active site" description="Proton acceptor" evidence="10">
    <location>
        <position position="70"/>
    </location>
</feature>
<dbReference type="FunFam" id="3.90.950.10:FF:000001">
    <property type="entry name" value="dITP/XTP pyrophosphatase"/>
    <property type="match status" value="1"/>
</dbReference>
<dbReference type="GO" id="GO:0036222">
    <property type="term" value="F:XTP diphosphatase activity"/>
    <property type="evidence" value="ECO:0007669"/>
    <property type="project" value="UniProtKB-UniRule"/>
</dbReference>
<dbReference type="EMBL" id="JQBM01000001">
    <property type="protein sequence ID" value="KRN46740.1"/>
    <property type="molecule type" value="Genomic_DNA"/>
</dbReference>
<comment type="caution">
    <text evidence="10">Lacks conserved residue(s) required for the propagation of feature annotation.</text>
</comment>
<feature type="binding site" evidence="10">
    <location>
        <position position="70"/>
    </location>
    <ligand>
        <name>Mg(2+)</name>
        <dbReference type="ChEBI" id="CHEBI:18420"/>
    </ligand>
</feature>
<evidence type="ECO:0000256" key="1">
    <source>
        <dbReference type="ARBA" id="ARBA00008023"/>
    </source>
</evidence>
<dbReference type="NCBIfam" id="NF011397">
    <property type="entry name" value="PRK14822.1"/>
    <property type="match status" value="1"/>
</dbReference>
<comment type="subunit">
    <text evidence="2 10">Homodimer.</text>
</comment>
<dbReference type="NCBIfam" id="TIGR00042">
    <property type="entry name" value="RdgB/HAM1 family non-canonical purine NTP pyrophosphatase"/>
    <property type="match status" value="1"/>
</dbReference>
<dbReference type="HAMAP" id="MF_01405">
    <property type="entry name" value="Non_canon_purine_NTPase"/>
    <property type="match status" value="1"/>
</dbReference>
<evidence type="ECO:0000256" key="9">
    <source>
        <dbReference type="ARBA" id="ARBA00052017"/>
    </source>
</evidence>
<evidence type="ECO:0000313" key="13">
    <source>
        <dbReference type="Proteomes" id="UP000051992"/>
    </source>
</evidence>
<dbReference type="GO" id="GO:0017111">
    <property type="term" value="F:ribonucleoside triphosphate phosphatase activity"/>
    <property type="evidence" value="ECO:0007669"/>
    <property type="project" value="InterPro"/>
</dbReference>
<dbReference type="GeneID" id="86899138"/>
<evidence type="ECO:0000256" key="8">
    <source>
        <dbReference type="ARBA" id="ARBA00051875"/>
    </source>
</evidence>
<evidence type="ECO:0000256" key="11">
    <source>
        <dbReference type="RuleBase" id="RU003781"/>
    </source>
</evidence>
<comment type="catalytic activity">
    <reaction evidence="8 10">
        <text>dITP + H2O = dIMP + diphosphate + H(+)</text>
        <dbReference type="Rhea" id="RHEA:28342"/>
        <dbReference type="ChEBI" id="CHEBI:15377"/>
        <dbReference type="ChEBI" id="CHEBI:15378"/>
        <dbReference type="ChEBI" id="CHEBI:33019"/>
        <dbReference type="ChEBI" id="CHEBI:61194"/>
        <dbReference type="ChEBI" id="CHEBI:61382"/>
        <dbReference type="EC" id="3.6.1.66"/>
    </reaction>
</comment>
<evidence type="ECO:0000256" key="5">
    <source>
        <dbReference type="ARBA" id="ARBA00022801"/>
    </source>
</evidence>
<dbReference type="GO" id="GO:0000166">
    <property type="term" value="F:nucleotide binding"/>
    <property type="evidence" value="ECO:0007669"/>
    <property type="project" value="UniProtKB-KW"/>
</dbReference>
<keyword evidence="5 10" id="KW-0378">Hydrolase</keyword>
<comment type="caution">
    <text evidence="12">The sequence shown here is derived from an EMBL/GenBank/DDBJ whole genome shotgun (WGS) entry which is preliminary data.</text>
</comment>